<evidence type="ECO:0000259" key="13">
    <source>
        <dbReference type="Pfam" id="PF00156"/>
    </source>
</evidence>
<dbReference type="PANTHER" id="PTHR32315:SF3">
    <property type="entry name" value="ADENINE PHOSPHORIBOSYLTRANSFERASE"/>
    <property type="match status" value="1"/>
</dbReference>
<reference evidence="14 15" key="1">
    <citation type="submission" date="2015-09" db="EMBL/GenBank/DDBJ databases">
        <authorList>
            <consortium name="Pathogen Informatics"/>
        </authorList>
    </citation>
    <scope>NUCLEOTIDE SEQUENCE [LARGE SCALE GENOMIC DNA]</scope>
    <source>
        <strain evidence="14 15">2789STDY5834902</strain>
    </source>
</reference>
<keyword evidence="8 12" id="KW-0963">Cytoplasm</keyword>
<dbReference type="NCBIfam" id="TIGR01090">
    <property type="entry name" value="apt"/>
    <property type="match status" value="1"/>
</dbReference>
<evidence type="ECO:0000256" key="1">
    <source>
        <dbReference type="ARBA" id="ARBA00000868"/>
    </source>
</evidence>
<dbReference type="UniPathway" id="UPA00588">
    <property type="reaction ID" value="UER00646"/>
</dbReference>
<evidence type="ECO:0000256" key="4">
    <source>
        <dbReference type="ARBA" id="ARBA00004659"/>
    </source>
</evidence>
<dbReference type="FunFam" id="3.40.50.2020:FF:000004">
    <property type="entry name" value="Adenine phosphoribosyltransferase"/>
    <property type="match status" value="1"/>
</dbReference>
<organism evidence="14 15">
    <name type="scientific">Collinsella aerofaciens</name>
    <dbReference type="NCBI Taxonomy" id="74426"/>
    <lineage>
        <taxon>Bacteria</taxon>
        <taxon>Bacillati</taxon>
        <taxon>Actinomycetota</taxon>
        <taxon>Coriobacteriia</taxon>
        <taxon>Coriobacteriales</taxon>
        <taxon>Coriobacteriaceae</taxon>
        <taxon>Collinsella</taxon>
    </lineage>
</organism>
<comment type="subunit">
    <text evidence="6 12">Homodimer.</text>
</comment>
<dbReference type="Proteomes" id="UP000095454">
    <property type="component" value="Unassembled WGS sequence"/>
</dbReference>
<dbReference type="EMBL" id="CZAQ01000001">
    <property type="protein sequence ID" value="CUO79750.1"/>
    <property type="molecule type" value="Genomic_DNA"/>
</dbReference>
<dbReference type="Pfam" id="PF00156">
    <property type="entry name" value="Pribosyltran"/>
    <property type="match status" value="1"/>
</dbReference>
<dbReference type="GO" id="GO:0044209">
    <property type="term" value="P:AMP salvage"/>
    <property type="evidence" value="ECO:0007669"/>
    <property type="project" value="UniProtKB-UniRule"/>
</dbReference>
<dbReference type="InterPro" id="IPR000836">
    <property type="entry name" value="PRTase_dom"/>
</dbReference>
<sequence>MYDFESQIVDIPDYPEPGVVFKDITPLFGNPEALKAMTDALAEHFADMGITKVVGPEARGFMVGVPVAVALGAGFVPARKPGKLPRKTVSQSYELEYGTDSIEIHADAITSKDTVLILDDLVATGGTVEATGKLVRDMGAKLVGYGCILELAFLNPREKLTPTDDDVELFSLVMVD</sequence>
<dbReference type="GO" id="GO:0016208">
    <property type="term" value="F:AMP binding"/>
    <property type="evidence" value="ECO:0007669"/>
    <property type="project" value="TreeGrafter"/>
</dbReference>
<comment type="function">
    <text evidence="2 12">Catalyzes a salvage reaction resulting in the formation of AMP, that is energically less costly than de novo synthesis.</text>
</comment>
<dbReference type="InterPro" id="IPR029057">
    <property type="entry name" value="PRTase-like"/>
</dbReference>
<evidence type="ECO:0000256" key="8">
    <source>
        <dbReference type="ARBA" id="ARBA00022490"/>
    </source>
</evidence>
<evidence type="ECO:0000256" key="12">
    <source>
        <dbReference type="HAMAP-Rule" id="MF_00004"/>
    </source>
</evidence>
<evidence type="ECO:0000256" key="6">
    <source>
        <dbReference type="ARBA" id="ARBA00011738"/>
    </source>
</evidence>
<evidence type="ECO:0000256" key="5">
    <source>
        <dbReference type="ARBA" id="ARBA00008391"/>
    </source>
</evidence>
<evidence type="ECO:0000256" key="9">
    <source>
        <dbReference type="ARBA" id="ARBA00022676"/>
    </source>
</evidence>
<accession>A0A174I364</accession>
<evidence type="ECO:0000313" key="15">
    <source>
        <dbReference type="Proteomes" id="UP000095454"/>
    </source>
</evidence>
<dbReference type="NCBIfam" id="NF002634">
    <property type="entry name" value="PRK02304.1-3"/>
    <property type="match status" value="1"/>
</dbReference>
<dbReference type="HAMAP" id="MF_00004">
    <property type="entry name" value="Aden_phosphoribosyltr"/>
    <property type="match status" value="1"/>
</dbReference>
<dbReference type="CDD" id="cd06223">
    <property type="entry name" value="PRTases_typeI"/>
    <property type="match status" value="1"/>
</dbReference>
<comment type="subcellular location">
    <subcellularLocation>
        <location evidence="3 12">Cytoplasm</location>
    </subcellularLocation>
</comment>
<evidence type="ECO:0000256" key="11">
    <source>
        <dbReference type="ARBA" id="ARBA00022726"/>
    </source>
</evidence>
<protein>
    <recommendedName>
        <fullName evidence="7 12">Adenine phosphoribosyltransferase</fullName>
        <shortName evidence="12">APRT</shortName>
        <ecNumber evidence="7 12">2.4.2.7</ecNumber>
    </recommendedName>
</protein>
<comment type="similarity">
    <text evidence="5 12">Belongs to the purine/pyrimidine phosphoribosyltransferase family.</text>
</comment>
<comment type="catalytic activity">
    <reaction evidence="1 12">
        <text>AMP + diphosphate = 5-phospho-alpha-D-ribose 1-diphosphate + adenine</text>
        <dbReference type="Rhea" id="RHEA:16609"/>
        <dbReference type="ChEBI" id="CHEBI:16708"/>
        <dbReference type="ChEBI" id="CHEBI:33019"/>
        <dbReference type="ChEBI" id="CHEBI:58017"/>
        <dbReference type="ChEBI" id="CHEBI:456215"/>
        <dbReference type="EC" id="2.4.2.7"/>
    </reaction>
</comment>
<dbReference type="RefSeq" id="WP_055250116.1">
    <property type="nucleotide sequence ID" value="NZ_CABIXX010000001.1"/>
</dbReference>
<dbReference type="Gene3D" id="3.40.50.2020">
    <property type="match status" value="1"/>
</dbReference>
<evidence type="ECO:0000313" key="14">
    <source>
        <dbReference type="EMBL" id="CUO79750.1"/>
    </source>
</evidence>
<keyword evidence="10 12" id="KW-0808">Transferase</keyword>
<proteinExistence type="inferred from homology"/>
<evidence type="ECO:0000256" key="7">
    <source>
        <dbReference type="ARBA" id="ARBA00011893"/>
    </source>
</evidence>
<dbReference type="AlphaFoldDB" id="A0A174I364"/>
<comment type="pathway">
    <text evidence="4 12">Purine metabolism; AMP biosynthesis via salvage pathway; AMP from adenine: step 1/1.</text>
</comment>
<evidence type="ECO:0000256" key="3">
    <source>
        <dbReference type="ARBA" id="ARBA00004496"/>
    </source>
</evidence>
<feature type="domain" description="Phosphoribosyltransferase" evidence="13">
    <location>
        <begin position="30"/>
        <end position="172"/>
    </location>
</feature>
<dbReference type="PANTHER" id="PTHR32315">
    <property type="entry name" value="ADENINE PHOSPHORIBOSYLTRANSFERASE"/>
    <property type="match status" value="1"/>
</dbReference>
<gene>
    <name evidence="12 14" type="primary">apt</name>
    <name evidence="14" type="ORF">ERS852514_00117</name>
</gene>
<keyword evidence="9 12" id="KW-0328">Glycosyltransferase</keyword>
<dbReference type="GO" id="GO:0005737">
    <property type="term" value="C:cytoplasm"/>
    <property type="evidence" value="ECO:0007669"/>
    <property type="project" value="UniProtKB-SubCell"/>
</dbReference>
<dbReference type="GO" id="GO:0006168">
    <property type="term" value="P:adenine salvage"/>
    <property type="evidence" value="ECO:0007669"/>
    <property type="project" value="InterPro"/>
</dbReference>
<dbReference type="GO" id="GO:0006166">
    <property type="term" value="P:purine ribonucleoside salvage"/>
    <property type="evidence" value="ECO:0007669"/>
    <property type="project" value="UniProtKB-UniRule"/>
</dbReference>
<dbReference type="GO" id="GO:0002055">
    <property type="term" value="F:adenine binding"/>
    <property type="evidence" value="ECO:0007669"/>
    <property type="project" value="TreeGrafter"/>
</dbReference>
<dbReference type="SUPFAM" id="SSF53271">
    <property type="entry name" value="PRTase-like"/>
    <property type="match status" value="1"/>
</dbReference>
<dbReference type="GO" id="GO:0003999">
    <property type="term" value="F:adenine phosphoribosyltransferase activity"/>
    <property type="evidence" value="ECO:0007669"/>
    <property type="project" value="UniProtKB-UniRule"/>
</dbReference>
<evidence type="ECO:0000256" key="2">
    <source>
        <dbReference type="ARBA" id="ARBA00003968"/>
    </source>
</evidence>
<dbReference type="NCBIfam" id="NF002636">
    <property type="entry name" value="PRK02304.1-5"/>
    <property type="match status" value="1"/>
</dbReference>
<dbReference type="InterPro" id="IPR005764">
    <property type="entry name" value="Ade_phspho_trans"/>
</dbReference>
<evidence type="ECO:0000256" key="10">
    <source>
        <dbReference type="ARBA" id="ARBA00022679"/>
    </source>
</evidence>
<name>A0A174I364_9ACTN</name>
<dbReference type="InterPro" id="IPR050054">
    <property type="entry name" value="UPRTase/APRTase"/>
</dbReference>
<dbReference type="EC" id="2.4.2.7" evidence="7 12"/>
<keyword evidence="11 12" id="KW-0660">Purine salvage</keyword>